<evidence type="ECO:0000313" key="4">
    <source>
        <dbReference type="Proteomes" id="UP000258309"/>
    </source>
</evidence>
<proteinExistence type="inferred from homology"/>
<dbReference type="PANTHER" id="PTHR24320">
    <property type="entry name" value="RETINOL DEHYDROGENASE"/>
    <property type="match status" value="1"/>
</dbReference>
<dbReference type="InterPro" id="IPR036291">
    <property type="entry name" value="NAD(P)-bd_dom_sf"/>
</dbReference>
<accession>A0A3E2H2H1</accession>
<dbReference type="GO" id="GO:0016491">
    <property type="term" value="F:oxidoreductase activity"/>
    <property type="evidence" value="ECO:0007669"/>
    <property type="project" value="UniProtKB-KW"/>
</dbReference>
<dbReference type="AlphaFoldDB" id="A0A3E2H2H1"/>
<name>A0A3E2H2H1_SCYLI</name>
<comment type="caution">
    <text evidence="3">The sequence shown here is derived from an EMBL/GenBank/DDBJ whole genome shotgun (WGS) entry which is preliminary data.</text>
</comment>
<dbReference type="Proteomes" id="UP000258309">
    <property type="component" value="Unassembled WGS sequence"/>
</dbReference>
<feature type="non-terminal residue" evidence="3">
    <location>
        <position position="1"/>
    </location>
</feature>
<sequence>MASKYASLFTSPKGPGDARPTALQIVNDEGLTGKLSDKVFLITGCSSGIGVKTARALATTGAKLFLTARNIPAAEETLRDILEPGRVELLQMDLSSLASVRSATKDFLSRSKTLNVLICNAGVMAIPSPGTTTVDGFETQFGTNHLGHFLLFNLLKPTLLASSTPTFNSRVVMVSSSAHRGGGIRFGNYDFKSGPENYTPWGGYSQSKTANIYMANEIERRYGSKRLHATSLMPGSILTRLTKHLDPKVVQAFPTHERLKNILMTPEQGAATTVWAAIGVEWENKGGVYLENCQVAPLHPDPNDQGDIPHIPGYAKHAYDQENEGRLWADSLKMVGLEESE</sequence>
<feature type="non-terminal residue" evidence="3">
    <location>
        <position position="341"/>
    </location>
</feature>
<dbReference type="Pfam" id="PF00106">
    <property type="entry name" value="adh_short"/>
    <property type="match status" value="1"/>
</dbReference>
<dbReference type="PANTHER" id="PTHR24320:SF272">
    <property type="entry name" value="NAD(P)-BINDING ROSSMANN-FOLD SUPERFAMILY PROTEIN"/>
    <property type="match status" value="1"/>
</dbReference>
<dbReference type="PRINTS" id="PR00081">
    <property type="entry name" value="GDHRDH"/>
</dbReference>
<evidence type="ECO:0000256" key="1">
    <source>
        <dbReference type="ARBA" id="ARBA00006484"/>
    </source>
</evidence>
<dbReference type="OrthoDB" id="191139at2759"/>
<dbReference type="InterPro" id="IPR002347">
    <property type="entry name" value="SDR_fam"/>
</dbReference>
<dbReference type="Gene3D" id="3.40.50.720">
    <property type="entry name" value="NAD(P)-binding Rossmann-like Domain"/>
    <property type="match status" value="1"/>
</dbReference>
<dbReference type="SUPFAM" id="SSF51735">
    <property type="entry name" value="NAD(P)-binding Rossmann-fold domains"/>
    <property type="match status" value="1"/>
</dbReference>
<protein>
    <submittedName>
        <fullName evidence="3">Uncharacterized protein</fullName>
    </submittedName>
</protein>
<dbReference type="OMA" id="ASAIYWY"/>
<reference evidence="3 4" key="1">
    <citation type="submission" date="2018-05" db="EMBL/GenBank/DDBJ databases">
        <title>Draft genome sequence of Scytalidium lignicola DSM 105466, a ubiquitous saprotrophic fungus.</title>
        <authorList>
            <person name="Buettner E."/>
            <person name="Gebauer A.M."/>
            <person name="Hofrichter M."/>
            <person name="Liers C."/>
            <person name="Kellner H."/>
        </authorList>
    </citation>
    <scope>NUCLEOTIDE SEQUENCE [LARGE SCALE GENOMIC DNA]</scope>
    <source>
        <strain evidence="3 4">DSM 105466</strain>
    </source>
</reference>
<organism evidence="3 4">
    <name type="scientific">Scytalidium lignicola</name>
    <name type="common">Hyphomycete</name>
    <dbReference type="NCBI Taxonomy" id="5539"/>
    <lineage>
        <taxon>Eukaryota</taxon>
        <taxon>Fungi</taxon>
        <taxon>Dikarya</taxon>
        <taxon>Ascomycota</taxon>
        <taxon>Pezizomycotina</taxon>
        <taxon>Leotiomycetes</taxon>
        <taxon>Leotiomycetes incertae sedis</taxon>
        <taxon>Scytalidium</taxon>
    </lineage>
</organism>
<gene>
    <name evidence="3" type="ORF">B7463_g8890</name>
</gene>
<dbReference type="EMBL" id="NCSJ02000206">
    <property type="protein sequence ID" value="RFU27442.1"/>
    <property type="molecule type" value="Genomic_DNA"/>
</dbReference>
<evidence type="ECO:0000256" key="2">
    <source>
        <dbReference type="ARBA" id="ARBA00023002"/>
    </source>
</evidence>
<keyword evidence="4" id="KW-1185">Reference proteome</keyword>
<comment type="similarity">
    <text evidence="1">Belongs to the short-chain dehydrogenases/reductases (SDR) family.</text>
</comment>
<dbReference type="STRING" id="5539.A0A3E2H2H1"/>
<keyword evidence="2" id="KW-0560">Oxidoreductase</keyword>
<evidence type="ECO:0000313" key="3">
    <source>
        <dbReference type="EMBL" id="RFU27442.1"/>
    </source>
</evidence>